<accession>A0A1G1W857</accession>
<protein>
    <submittedName>
        <fullName evidence="1">Uncharacterized protein</fullName>
    </submittedName>
</protein>
<evidence type="ECO:0000313" key="1">
    <source>
        <dbReference type="EMBL" id="OGY23750.1"/>
    </source>
</evidence>
<sequence>MPAPIVNRVQIGNWLRSKNPLKKGNVIYLSRHDAIHNRNPLTIVVIGTNAIKIESRQHGQMVLFEKRTVFIVKAREIAEGEGLDRGRVQQALTYYAESVEMSERSGRYRRGLPPDQRGRILD</sequence>
<gene>
    <name evidence="1" type="ORF">A2Y57_04455</name>
</gene>
<name>A0A1G1W857_9BACT</name>
<comment type="caution">
    <text evidence="1">The sequence shown here is derived from an EMBL/GenBank/DDBJ whole genome shotgun (WGS) entry which is preliminary data.</text>
</comment>
<evidence type="ECO:0000313" key="2">
    <source>
        <dbReference type="Proteomes" id="UP000177103"/>
    </source>
</evidence>
<dbReference type="AlphaFoldDB" id="A0A1G1W857"/>
<dbReference type="Proteomes" id="UP000177103">
    <property type="component" value="Unassembled WGS sequence"/>
</dbReference>
<reference evidence="1 2" key="1">
    <citation type="journal article" date="2016" name="Nat. Commun.">
        <title>Thousands of microbial genomes shed light on interconnected biogeochemical processes in an aquifer system.</title>
        <authorList>
            <person name="Anantharaman K."/>
            <person name="Brown C.T."/>
            <person name="Hug L.A."/>
            <person name="Sharon I."/>
            <person name="Castelle C.J."/>
            <person name="Probst A.J."/>
            <person name="Thomas B.C."/>
            <person name="Singh A."/>
            <person name="Wilkins M.J."/>
            <person name="Karaoz U."/>
            <person name="Brodie E.L."/>
            <person name="Williams K.H."/>
            <person name="Hubbard S.S."/>
            <person name="Banfield J.F."/>
        </authorList>
    </citation>
    <scope>NUCLEOTIDE SEQUENCE [LARGE SCALE GENOMIC DNA]</scope>
</reference>
<dbReference type="EMBL" id="MHCQ01000039">
    <property type="protein sequence ID" value="OGY23750.1"/>
    <property type="molecule type" value="Genomic_DNA"/>
</dbReference>
<proteinExistence type="predicted"/>
<organism evidence="1 2">
    <name type="scientific">Candidatus Woykebacteria bacterium RBG_13_40_7b</name>
    <dbReference type="NCBI Taxonomy" id="1802594"/>
    <lineage>
        <taxon>Bacteria</taxon>
        <taxon>Candidatus Woykeibacteriota</taxon>
    </lineage>
</organism>